<dbReference type="Proteomes" id="UP000805193">
    <property type="component" value="Unassembled WGS sequence"/>
</dbReference>
<sequence>MRMQRDKAYPAARGGNGGEEKARQPGLQVEQPSMHVSWTHLFASNGQSRARALGSQETVHPMLLSVSVCTNTEVRTPAHAKGSWLLPKIQKATGPTLSPVKQRAGATLCSAYSNWEVQKACHFSLCTSKLVGANVASVPQLP</sequence>
<reference evidence="1 2" key="1">
    <citation type="journal article" date="2020" name="Cell">
        <title>Large-Scale Comparative Analyses of Tick Genomes Elucidate Their Genetic Diversity and Vector Capacities.</title>
        <authorList>
            <consortium name="Tick Genome and Microbiome Consortium (TIGMIC)"/>
            <person name="Jia N."/>
            <person name="Wang J."/>
            <person name="Shi W."/>
            <person name="Du L."/>
            <person name="Sun Y."/>
            <person name="Zhan W."/>
            <person name="Jiang J.F."/>
            <person name="Wang Q."/>
            <person name="Zhang B."/>
            <person name="Ji P."/>
            <person name="Bell-Sakyi L."/>
            <person name="Cui X.M."/>
            <person name="Yuan T.T."/>
            <person name="Jiang B.G."/>
            <person name="Yang W.F."/>
            <person name="Lam T.T."/>
            <person name="Chang Q.C."/>
            <person name="Ding S.J."/>
            <person name="Wang X.J."/>
            <person name="Zhu J.G."/>
            <person name="Ruan X.D."/>
            <person name="Zhao L."/>
            <person name="Wei J.T."/>
            <person name="Ye R.Z."/>
            <person name="Que T.C."/>
            <person name="Du C.H."/>
            <person name="Zhou Y.H."/>
            <person name="Cheng J.X."/>
            <person name="Dai P.F."/>
            <person name="Guo W.B."/>
            <person name="Han X.H."/>
            <person name="Huang E.J."/>
            <person name="Li L.F."/>
            <person name="Wei W."/>
            <person name="Gao Y.C."/>
            <person name="Liu J.Z."/>
            <person name="Shao H.Z."/>
            <person name="Wang X."/>
            <person name="Wang C.C."/>
            <person name="Yang T.C."/>
            <person name="Huo Q.B."/>
            <person name="Li W."/>
            <person name="Chen H.Y."/>
            <person name="Chen S.E."/>
            <person name="Zhou L.G."/>
            <person name="Ni X.B."/>
            <person name="Tian J.H."/>
            <person name="Sheng Y."/>
            <person name="Liu T."/>
            <person name="Pan Y.S."/>
            <person name="Xia L.Y."/>
            <person name="Li J."/>
            <person name="Zhao F."/>
            <person name="Cao W.C."/>
        </authorList>
    </citation>
    <scope>NUCLEOTIDE SEQUENCE [LARGE SCALE GENOMIC DNA]</scope>
    <source>
        <strain evidence="1">Iper-2018</strain>
    </source>
</reference>
<protein>
    <submittedName>
        <fullName evidence="1">Uncharacterized protein</fullName>
    </submittedName>
</protein>
<organism evidence="1 2">
    <name type="scientific">Ixodes persulcatus</name>
    <name type="common">Taiga tick</name>
    <dbReference type="NCBI Taxonomy" id="34615"/>
    <lineage>
        <taxon>Eukaryota</taxon>
        <taxon>Metazoa</taxon>
        <taxon>Ecdysozoa</taxon>
        <taxon>Arthropoda</taxon>
        <taxon>Chelicerata</taxon>
        <taxon>Arachnida</taxon>
        <taxon>Acari</taxon>
        <taxon>Parasitiformes</taxon>
        <taxon>Ixodida</taxon>
        <taxon>Ixodoidea</taxon>
        <taxon>Ixodidae</taxon>
        <taxon>Ixodinae</taxon>
        <taxon>Ixodes</taxon>
    </lineage>
</organism>
<comment type="caution">
    <text evidence="1">The sequence shown here is derived from an EMBL/GenBank/DDBJ whole genome shotgun (WGS) entry which is preliminary data.</text>
</comment>
<dbReference type="EMBL" id="JABSTQ010009510">
    <property type="protein sequence ID" value="KAG0428547.1"/>
    <property type="molecule type" value="Genomic_DNA"/>
</dbReference>
<keyword evidence="2" id="KW-1185">Reference proteome</keyword>
<accession>A0AC60Q472</accession>
<evidence type="ECO:0000313" key="2">
    <source>
        <dbReference type="Proteomes" id="UP000805193"/>
    </source>
</evidence>
<name>A0AC60Q472_IXOPE</name>
<evidence type="ECO:0000313" key="1">
    <source>
        <dbReference type="EMBL" id="KAG0428547.1"/>
    </source>
</evidence>
<proteinExistence type="predicted"/>
<gene>
    <name evidence="1" type="ORF">HPB47_024470</name>
</gene>